<keyword evidence="8" id="KW-1185">Reference proteome</keyword>
<dbReference type="OrthoDB" id="3257095at2759"/>
<evidence type="ECO:0000313" key="7">
    <source>
        <dbReference type="EMBL" id="KAF3763246.1"/>
    </source>
</evidence>
<sequence length="498" mass="54157">MARLGKAQQFQRNFSYWSTFGFVSIYMATWEYAIVSMSPSIPAVGYGGFFWTFIGCMVLYGSVVLSLAEMTSMSPTAGGQYHWVSEFAPPRWQKEASYAAGWMSSLGWVASYAGGVYVAAQLVQVTVNLTWPDLVMTDWQLFLVLLALMLVTIVFNTLGASVLPAVEVGSLLGHTIGLVAYVGVLWGLCRPLNSARDVFAGFENNSGWGNYGAACLVTQVSIIWSMLGSDTIVHISEEVRDASLTVPLAMWWSYVLNSVMAILLVITMLFCIGPLDSILDSDLPYLNLFANTGSSSAALFLAVVLILLIAAGNITALATTSREIWAFSRDKGFPFSSWISHMNHKYDQPFNAVYAATIISVIISLVSLGSSLAFSIIASLSLLALMSTYMLSIGCVLLRRLGIGNAPPLPPARWSLGRWGLPINIVAVAYSGFIVVMSCFPSETSPDPADANWAPLIWGAVIVLSVVAYLFHGRKHFTPPVMFIEGQRAEGVDFQRVE</sequence>
<comment type="subcellular location">
    <subcellularLocation>
        <location evidence="1">Membrane</location>
        <topology evidence="1">Multi-pass membrane protein</topology>
    </subcellularLocation>
</comment>
<feature type="transmembrane region" description="Helical" evidence="6">
    <location>
        <begin position="376"/>
        <end position="398"/>
    </location>
</feature>
<dbReference type="AlphaFoldDB" id="A0A9P4XYH3"/>
<feature type="transmembrane region" description="Helical" evidence="6">
    <location>
        <begin position="419"/>
        <end position="440"/>
    </location>
</feature>
<dbReference type="PANTHER" id="PTHR45649:SF4">
    <property type="entry name" value="TRANSPORTER, PUTATIVE (EUROFUNG)-RELATED"/>
    <property type="match status" value="1"/>
</dbReference>
<dbReference type="PIRSF" id="PIRSF006060">
    <property type="entry name" value="AA_transporter"/>
    <property type="match status" value="1"/>
</dbReference>
<dbReference type="PANTHER" id="PTHR45649">
    <property type="entry name" value="AMINO-ACID PERMEASE BAT1"/>
    <property type="match status" value="1"/>
</dbReference>
<protein>
    <submittedName>
        <fullName evidence="7">Amino acid transporter</fullName>
    </submittedName>
</protein>
<dbReference type="EMBL" id="MU032349">
    <property type="protein sequence ID" value="KAF3763246.1"/>
    <property type="molecule type" value="Genomic_DNA"/>
</dbReference>
<dbReference type="Gene3D" id="1.20.1740.10">
    <property type="entry name" value="Amino acid/polyamine transporter I"/>
    <property type="match status" value="1"/>
</dbReference>
<keyword evidence="3 6" id="KW-0812">Transmembrane</keyword>
<feature type="transmembrane region" description="Helical" evidence="6">
    <location>
        <begin position="295"/>
        <end position="319"/>
    </location>
</feature>
<feature type="transmembrane region" description="Helical" evidence="6">
    <location>
        <begin position="46"/>
        <end position="68"/>
    </location>
</feature>
<dbReference type="RefSeq" id="XP_040774207.1">
    <property type="nucleotide sequence ID" value="XM_040921596.1"/>
</dbReference>
<feature type="transmembrane region" description="Helical" evidence="6">
    <location>
        <begin position="99"/>
        <end position="119"/>
    </location>
</feature>
<feature type="transmembrane region" description="Helical" evidence="6">
    <location>
        <begin position="352"/>
        <end position="370"/>
    </location>
</feature>
<evidence type="ECO:0000256" key="3">
    <source>
        <dbReference type="ARBA" id="ARBA00022692"/>
    </source>
</evidence>
<gene>
    <name evidence="7" type="ORF">M406DRAFT_340867</name>
</gene>
<name>A0A9P4XYH3_CRYP1</name>
<reference evidence="7" key="1">
    <citation type="journal article" date="2020" name="Phytopathology">
        <title>Genome sequence of the chestnut blight fungus Cryphonectria parasitica EP155: A fundamental resource for an archetypical invasive plant pathogen.</title>
        <authorList>
            <person name="Crouch J.A."/>
            <person name="Dawe A."/>
            <person name="Aerts A."/>
            <person name="Barry K."/>
            <person name="Churchill A.C.L."/>
            <person name="Grimwood J."/>
            <person name="Hillman B."/>
            <person name="Milgroom M.G."/>
            <person name="Pangilinan J."/>
            <person name="Smith M."/>
            <person name="Salamov A."/>
            <person name="Schmutz J."/>
            <person name="Yadav J."/>
            <person name="Grigoriev I.V."/>
            <person name="Nuss D."/>
        </authorList>
    </citation>
    <scope>NUCLEOTIDE SEQUENCE</scope>
    <source>
        <strain evidence="7">EP155</strain>
    </source>
</reference>
<organism evidence="7 8">
    <name type="scientific">Cryphonectria parasitica (strain ATCC 38755 / EP155)</name>
    <dbReference type="NCBI Taxonomy" id="660469"/>
    <lineage>
        <taxon>Eukaryota</taxon>
        <taxon>Fungi</taxon>
        <taxon>Dikarya</taxon>
        <taxon>Ascomycota</taxon>
        <taxon>Pezizomycotina</taxon>
        <taxon>Sordariomycetes</taxon>
        <taxon>Sordariomycetidae</taxon>
        <taxon>Diaporthales</taxon>
        <taxon>Cryphonectriaceae</taxon>
        <taxon>Cryphonectria-Endothia species complex</taxon>
        <taxon>Cryphonectria</taxon>
    </lineage>
</organism>
<feature type="transmembrane region" description="Helical" evidence="6">
    <location>
        <begin position="171"/>
        <end position="188"/>
    </location>
</feature>
<dbReference type="GO" id="GO:0016020">
    <property type="term" value="C:membrane"/>
    <property type="evidence" value="ECO:0007669"/>
    <property type="project" value="UniProtKB-SubCell"/>
</dbReference>
<keyword evidence="4 6" id="KW-1133">Transmembrane helix</keyword>
<evidence type="ECO:0000256" key="6">
    <source>
        <dbReference type="SAM" id="Phobius"/>
    </source>
</evidence>
<evidence type="ECO:0000256" key="5">
    <source>
        <dbReference type="ARBA" id="ARBA00023136"/>
    </source>
</evidence>
<keyword evidence="5 6" id="KW-0472">Membrane</keyword>
<feature type="transmembrane region" description="Helical" evidence="6">
    <location>
        <begin position="248"/>
        <end position="275"/>
    </location>
</feature>
<comment type="caution">
    <text evidence="7">The sequence shown here is derived from an EMBL/GenBank/DDBJ whole genome shotgun (WGS) entry which is preliminary data.</text>
</comment>
<evidence type="ECO:0000313" key="8">
    <source>
        <dbReference type="Proteomes" id="UP000803844"/>
    </source>
</evidence>
<feature type="transmembrane region" description="Helical" evidence="6">
    <location>
        <begin position="208"/>
        <end position="227"/>
    </location>
</feature>
<dbReference type="Proteomes" id="UP000803844">
    <property type="component" value="Unassembled WGS sequence"/>
</dbReference>
<proteinExistence type="predicted"/>
<feature type="transmembrane region" description="Helical" evidence="6">
    <location>
        <begin position="452"/>
        <end position="472"/>
    </location>
</feature>
<dbReference type="GeneID" id="63838725"/>
<evidence type="ECO:0000256" key="2">
    <source>
        <dbReference type="ARBA" id="ARBA00022448"/>
    </source>
</evidence>
<feature type="transmembrane region" description="Helical" evidence="6">
    <location>
        <begin position="14"/>
        <end position="34"/>
    </location>
</feature>
<dbReference type="InterPro" id="IPR002293">
    <property type="entry name" value="AA/rel_permease1"/>
</dbReference>
<dbReference type="GO" id="GO:0022857">
    <property type="term" value="F:transmembrane transporter activity"/>
    <property type="evidence" value="ECO:0007669"/>
    <property type="project" value="InterPro"/>
</dbReference>
<evidence type="ECO:0000256" key="1">
    <source>
        <dbReference type="ARBA" id="ARBA00004141"/>
    </source>
</evidence>
<evidence type="ECO:0000256" key="4">
    <source>
        <dbReference type="ARBA" id="ARBA00022989"/>
    </source>
</evidence>
<feature type="transmembrane region" description="Helical" evidence="6">
    <location>
        <begin position="139"/>
        <end position="159"/>
    </location>
</feature>
<dbReference type="Pfam" id="PF13520">
    <property type="entry name" value="AA_permease_2"/>
    <property type="match status" value="1"/>
</dbReference>
<keyword evidence="2" id="KW-0813">Transport</keyword>
<accession>A0A9P4XYH3</accession>